<accession>A0A7J3T996</accession>
<dbReference type="InterPro" id="IPR024826">
    <property type="entry name" value="DNA_pol_delta/II_ssu"/>
</dbReference>
<reference evidence="4" key="1">
    <citation type="journal article" date="2020" name="mSystems">
        <title>Genome- and Community-Level Interaction Insights into Carbon Utilization and Element Cycling Functions of Hydrothermarchaeota in Hydrothermal Sediment.</title>
        <authorList>
            <person name="Zhou Z."/>
            <person name="Liu Y."/>
            <person name="Xu W."/>
            <person name="Pan J."/>
            <person name="Luo Z.H."/>
            <person name="Li M."/>
        </authorList>
    </citation>
    <scope>NUCLEOTIDE SEQUENCE [LARGE SCALE GENOMIC DNA]</scope>
    <source>
        <strain evidence="4">HyVt-85</strain>
    </source>
</reference>
<gene>
    <name evidence="4" type="ORF">ENL31_00030</name>
</gene>
<feature type="domain" description="Calcineurin-like phosphoesterase" evidence="3">
    <location>
        <begin position="212"/>
        <end position="348"/>
    </location>
</feature>
<evidence type="ECO:0000259" key="3">
    <source>
        <dbReference type="Pfam" id="PF00149"/>
    </source>
</evidence>
<dbReference type="InterPro" id="IPR029052">
    <property type="entry name" value="Metallo-depent_PP-like"/>
</dbReference>
<dbReference type="PANTHER" id="PTHR10416:SF0">
    <property type="entry name" value="DNA POLYMERASE DELTA SUBUNIT 2"/>
    <property type="match status" value="1"/>
</dbReference>
<evidence type="ECO:0000313" key="4">
    <source>
        <dbReference type="EMBL" id="HHE75501.1"/>
    </source>
</evidence>
<organism evidence="4">
    <name type="scientific">Candidatus Aciduliprofundum boonei</name>
    <dbReference type="NCBI Taxonomy" id="379547"/>
    <lineage>
        <taxon>Archaea</taxon>
        <taxon>Methanobacteriati</taxon>
        <taxon>Thermoplasmatota</taxon>
        <taxon>DHVE2 group</taxon>
        <taxon>Candidatus Aciduliprofundum</taxon>
    </lineage>
</organism>
<dbReference type="Pfam" id="PF00149">
    <property type="entry name" value="Metallophos"/>
    <property type="match status" value="1"/>
</dbReference>
<feature type="non-terminal residue" evidence="4">
    <location>
        <position position="350"/>
    </location>
</feature>
<comment type="caution">
    <text evidence="4">The sequence shown here is derived from an EMBL/GenBank/DDBJ whole genome shotgun (WGS) entry which is preliminary data.</text>
</comment>
<dbReference type="EMBL" id="DRTM01000002">
    <property type="protein sequence ID" value="HHE75501.1"/>
    <property type="molecule type" value="Genomic_DNA"/>
</dbReference>
<dbReference type="InterPro" id="IPR004843">
    <property type="entry name" value="Calcineurin-like_PHP"/>
</dbReference>
<protein>
    <submittedName>
        <fullName evidence="4">DNA polymerase II small subunit</fullName>
    </submittedName>
</protein>
<dbReference type="Gene3D" id="3.60.21.50">
    <property type="match status" value="1"/>
</dbReference>
<dbReference type="AlphaFoldDB" id="A0A7J3T996"/>
<dbReference type="GO" id="GO:0042575">
    <property type="term" value="C:DNA polymerase complex"/>
    <property type="evidence" value="ECO:0007669"/>
    <property type="project" value="TreeGrafter"/>
</dbReference>
<name>A0A7J3T996_9ARCH</name>
<keyword evidence="2" id="KW-0235">DNA replication</keyword>
<dbReference type="Proteomes" id="UP000886130">
    <property type="component" value="Unassembled WGS sequence"/>
</dbReference>
<evidence type="ECO:0000256" key="2">
    <source>
        <dbReference type="ARBA" id="ARBA00022705"/>
    </source>
</evidence>
<sequence>MDLRKEIIEELLKHSILVEPDVVDFIIERGGKDYLPHFIEEYRPLEVVTLSSLKKEKKASEKTVFSKPEPSEYEWDFKVLMGEAELKIKEGGIEDFRSLFLDRYKRLARILGTQTQLRGYTEISKLRGGEVKVIGMVDEIRITSRGSLIFTLEDPSGRVECYYPEGSFLLNDEVIGVVGNYSENNDRIYVKDILRPGVPIMKKNRKIAENISVAIISDTHIGSKMFLESRWKKFLEWLKRGKGDAAGIKYLLIGGDLVDGIGIYPNQEEELEILDIYNQYEKFAKYLEEVPDYIKIVMIPGNHDIVRNTEPQPVLPEEVRKMFNGNVEFLPNPGIFSIHGYKFLMYHGTS</sequence>
<proteinExistence type="inferred from homology"/>
<comment type="similarity">
    <text evidence="1">Belongs to the DNA polymerase delta/II small subunit family.</text>
</comment>
<dbReference type="PANTHER" id="PTHR10416">
    <property type="entry name" value="DNA POLYMERASE DELTA SUBUNIT 2"/>
    <property type="match status" value="1"/>
</dbReference>
<evidence type="ECO:0000256" key="1">
    <source>
        <dbReference type="ARBA" id="ARBA00006035"/>
    </source>
</evidence>
<dbReference type="GO" id="GO:0016787">
    <property type="term" value="F:hydrolase activity"/>
    <property type="evidence" value="ECO:0007669"/>
    <property type="project" value="InterPro"/>
</dbReference>
<dbReference type="SUPFAM" id="SSF56300">
    <property type="entry name" value="Metallo-dependent phosphatases"/>
    <property type="match status" value="1"/>
</dbReference>
<dbReference type="GO" id="GO:0006271">
    <property type="term" value="P:DNA strand elongation involved in DNA replication"/>
    <property type="evidence" value="ECO:0007669"/>
    <property type="project" value="TreeGrafter"/>
</dbReference>